<accession>A0A1G8RE55</accession>
<dbReference type="AlphaFoldDB" id="A0A1G8RE55"/>
<dbReference type="EMBL" id="FNEB01000009">
    <property type="protein sequence ID" value="SDJ15143.1"/>
    <property type="molecule type" value="Genomic_DNA"/>
</dbReference>
<proteinExistence type="predicted"/>
<reference evidence="1 2" key="1">
    <citation type="submission" date="2016-10" db="EMBL/GenBank/DDBJ databases">
        <authorList>
            <person name="de Groot N.N."/>
        </authorList>
    </citation>
    <scope>NUCLEOTIDE SEQUENCE [LARGE SCALE GENOMIC DNA]</scope>
    <source>
        <strain evidence="1 2">DSM 28010</strain>
    </source>
</reference>
<keyword evidence="2" id="KW-1185">Reference proteome</keyword>
<gene>
    <name evidence="1" type="ORF">SAMN05421850_10978</name>
</gene>
<evidence type="ECO:0000313" key="1">
    <source>
        <dbReference type="EMBL" id="SDJ15143.1"/>
    </source>
</evidence>
<evidence type="ECO:0000313" key="2">
    <source>
        <dbReference type="Proteomes" id="UP000199340"/>
    </source>
</evidence>
<sequence>MLVLHRTHHETSDHFAGVIARLCSRHRVIVCRDNTQWILQRRKKGGAERPWRSLQYCRTRTALVRLCASLCARVDPAAWAVLATLPEHFGGSL</sequence>
<dbReference type="STRING" id="490829.SAMN05421850_10978"/>
<protein>
    <submittedName>
        <fullName evidence="1">Uncharacterized protein</fullName>
    </submittedName>
</protein>
<organism evidence="1 2">
    <name type="scientific">Lutimaribacter saemankumensis</name>
    <dbReference type="NCBI Taxonomy" id="490829"/>
    <lineage>
        <taxon>Bacteria</taxon>
        <taxon>Pseudomonadati</taxon>
        <taxon>Pseudomonadota</taxon>
        <taxon>Alphaproteobacteria</taxon>
        <taxon>Rhodobacterales</taxon>
        <taxon>Roseobacteraceae</taxon>
        <taxon>Lutimaribacter</taxon>
    </lineage>
</organism>
<name>A0A1G8RE55_9RHOB</name>
<dbReference type="Proteomes" id="UP000199340">
    <property type="component" value="Unassembled WGS sequence"/>
</dbReference>